<dbReference type="Pfam" id="PF20263">
    <property type="entry name" value="LYRM2-like"/>
    <property type="match status" value="1"/>
</dbReference>
<reference evidence="2 3" key="1">
    <citation type="submission" date="2016-03" db="EMBL/GenBank/DDBJ databases">
        <title>Choanephora cucurbitarum.</title>
        <authorList>
            <person name="Min B."/>
            <person name="Park H."/>
            <person name="Park J.-H."/>
            <person name="Shin H.-D."/>
            <person name="Choi I.-G."/>
        </authorList>
    </citation>
    <scope>NUCLEOTIDE SEQUENCE [LARGE SCALE GENOMIC DNA]</scope>
    <source>
        <strain evidence="2 3">KUS-F28377</strain>
    </source>
</reference>
<protein>
    <recommendedName>
        <fullName evidence="1">LYR motif-containing protein Cup1-like N-terminal domain-containing protein</fullName>
    </recommendedName>
</protein>
<evidence type="ECO:0000313" key="2">
    <source>
        <dbReference type="EMBL" id="OBZ87782.1"/>
    </source>
</evidence>
<dbReference type="InParanoid" id="A0A1C7NFA4"/>
<accession>A0A1C7NFA4</accession>
<keyword evidence="3" id="KW-1185">Reference proteome</keyword>
<dbReference type="InterPro" id="IPR046896">
    <property type="entry name" value="Cup1-like_N"/>
</dbReference>
<dbReference type="AlphaFoldDB" id="A0A1C7NFA4"/>
<comment type="caution">
    <text evidence="2">The sequence shown here is derived from an EMBL/GenBank/DDBJ whole genome shotgun (WGS) entry which is preliminary data.</text>
</comment>
<sequence length="358" mass="41523">MAFSSTHTNYIKSLYKRLLSESSLFFDDRTRLFIQQRTREGFHDYKHSHDLIRVKYKIREARKVTRLPYYAYSANFPKKFLHRLEKANRGHQKEAMKILSDSYGRSGKTRHVLLYPYLHGNQPPMPPPLVPHAPRTAPPPPLCPPLCALVLQDLNKPLAPQLPAPEFKPLHPGRKANLLWRHRSMLLQRIQPPLPFEIIVELESKAGATSDHPLSCVVQIKGGPRWHALYAHLTNAFFDPTSHHLSPHAKLVPSSLFIRQQPLLDSPYSYRKLSLVESLEPKPLVPPPIPYTERQKRRLYQKLLAKIPLIDLIQDVWQQKNDYTVSRSHWVPRATHQLLRDPIPSHVIQATLKKNKKK</sequence>
<dbReference type="EMBL" id="LUGH01000197">
    <property type="protein sequence ID" value="OBZ87782.1"/>
    <property type="molecule type" value="Genomic_DNA"/>
</dbReference>
<feature type="domain" description="LYR motif-containing protein Cup1-like N-terminal" evidence="1">
    <location>
        <begin position="14"/>
        <end position="114"/>
    </location>
</feature>
<proteinExistence type="predicted"/>
<organism evidence="2 3">
    <name type="scientific">Choanephora cucurbitarum</name>
    <dbReference type="NCBI Taxonomy" id="101091"/>
    <lineage>
        <taxon>Eukaryota</taxon>
        <taxon>Fungi</taxon>
        <taxon>Fungi incertae sedis</taxon>
        <taxon>Mucoromycota</taxon>
        <taxon>Mucoromycotina</taxon>
        <taxon>Mucoromycetes</taxon>
        <taxon>Mucorales</taxon>
        <taxon>Mucorineae</taxon>
        <taxon>Choanephoraceae</taxon>
        <taxon>Choanephoroideae</taxon>
        <taxon>Choanephora</taxon>
    </lineage>
</organism>
<dbReference type="Proteomes" id="UP000093000">
    <property type="component" value="Unassembled WGS sequence"/>
</dbReference>
<evidence type="ECO:0000313" key="3">
    <source>
        <dbReference type="Proteomes" id="UP000093000"/>
    </source>
</evidence>
<gene>
    <name evidence="2" type="ORF">A0J61_04155</name>
</gene>
<dbReference type="OrthoDB" id="5521299at2759"/>
<evidence type="ECO:0000259" key="1">
    <source>
        <dbReference type="Pfam" id="PF20263"/>
    </source>
</evidence>
<name>A0A1C7NFA4_9FUNG</name>